<gene>
    <name evidence="2" type="ORF">ABNN70_06670</name>
</gene>
<feature type="domain" description="HPr kinase/phosphorylase C-terminal" evidence="1">
    <location>
        <begin position="121"/>
        <end position="169"/>
    </location>
</feature>
<dbReference type="AlphaFoldDB" id="A0AAU8IIS2"/>
<dbReference type="RefSeq" id="WP_353949202.1">
    <property type="nucleotide sequence ID" value="NZ_CP159510.1"/>
</dbReference>
<evidence type="ECO:0000313" key="2">
    <source>
        <dbReference type="EMBL" id="XCJ18123.1"/>
    </source>
</evidence>
<dbReference type="SUPFAM" id="SSF53795">
    <property type="entry name" value="PEP carboxykinase-like"/>
    <property type="match status" value="1"/>
</dbReference>
<accession>A0AAU8IIS2</accession>
<dbReference type="Pfam" id="PF07475">
    <property type="entry name" value="Hpr_kinase_C"/>
    <property type="match status" value="1"/>
</dbReference>
<protein>
    <submittedName>
        <fullName evidence="2">Aldolase</fullName>
    </submittedName>
</protein>
<dbReference type="InterPro" id="IPR011104">
    <property type="entry name" value="Hpr_kin/Pase_C"/>
</dbReference>
<organism evidence="2">
    <name type="scientific">Sporolactobacillus sp. Y61</name>
    <dbReference type="NCBI Taxonomy" id="3160863"/>
    <lineage>
        <taxon>Bacteria</taxon>
        <taxon>Bacillati</taxon>
        <taxon>Bacillota</taxon>
        <taxon>Bacilli</taxon>
        <taxon>Bacillales</taxon>
        <taxon>Sporolactobacillaceae</taxon>
        <taxon>Sporolactobacillus</taxon>
    </lineage>
</organism>
<sequence>MGNYDQRFQENGYRAFGLGIKSDFPLPEFMKTNSPLPHPDVTIVCGDLSGLWVKLSRQGRYYAAYDRFVLFHIREVGLFKVEKGCSIVVSPAPHADPGAVRLYLMGSCLGIILMQRHIFPLHGSALNIDGQVWAITGESGAGKSTLTAELIRSGYRMLTDDVIAVSFNEQGTPLITPSFPQQKLWKETLRHFGEMNRPYDPLYKRVSKFSVPVTEGYDRETHPLTGIFELVKSGKNEPQLYPVSKIEEWQLLFKHTYRGFFIPDMKLSEWHFRVVTRLAGQLNLYRLERPSGGVFTAQRLAEMMLNQIHDKITMRR</sequence>
<proteinExistence type="predicted"/>
<dbReference type="InterPro" id="IPR027417">
    <property type="entry name" value="P-loop_NTPase"/>
</dbReference>
<name>A0AAU8IIS2_9BACL</name>
<dbReference type="Gene3D" id="3.40.50.300">
    <property type="entry name" value="P-loop containing nucleotide triphosphate hydrolases"/>
    <property type="match status" value="1"/>
</dbReference>
<reference evidence="2" key="1">
    <citation type="submission" date="2024-06" db="EMBL/GenBank/DDBJ databases">
        <authorList>
            <person name="Fan A."/>
            <person name="Zhang F.Y."/>
            <person name="Zhang L."/>
        </authorList>
    </citation>
    <scope>NUCLEOTIDE SEQUENCE</scope>
    <source>
        <strain evidence="2">Y61</strain>
    </source>
</reference>
<dbReference type="EMBL" id="CP159510">
    <property type="protein sequence ID" value="XCJ18123.1"/>
    <property type="molecule type" value="Genomic_DNA"/>
</dbReference>
<evidence type="ECO:0000259" key="1">
    <source>
        <dbReference type="Pfam" id="PF07475"/>
    </source>
</evidence>